<dbReference type="PANTHER" id="PTHR34820:SF4">
    <property type="entry name" value="INNER MEMBRANE PROTEIN YEBZ"/>
    <property type="match status" value="1"/>
</dbReference>
<feature type="compositionally biased region" description="Polar residues" evidence="5">
    <location>
        <begin position="125"/>
        <end position="147"/>
    </location>
</feature>
<dbReference type="AlphaFoldDB" id="A0A0U5AY21"/>
<dbReference type="GO" id="GO:0006825">
    <property type="term" value="P:copper ion transport"/>
    <property type="evidence" value="ECO:0007669"/>
    <property type="project" value="InterPro"/>
</dbReference>
<feature type="transmembrane region" description="Helical" evidence="6">
    <location>
        <begin position="156"/>
        <end position="176"/>
    </location>
</feature>
<dbReference type="InterPro" id="IPR014755">
    <property type="entry name" value="Cu-Rt/internalin_Ig-like"/>
</dbReference>
<keyword evidence="2" id="KW-0479">Metal-binding</keyword>
<dbReference type="OrthoDB" id="2353937at2"/>
<name>A0A0U5AY21_9BACL</name>
<dbReference type="GO" id="GO:0005507">
    <property type="term" value="F:copper ion binding"/>
    <property type="evidence" value="ECO:0007669"/>
    <property type="project" value="InterPro"/>
</dbReference>
<organism evidence="8 9">
    <name type="scientific">Aneurinibacillus soli</name>
    <dbReference type="NCBI Taxonomy" id="1500254"/>
    <lineage>
        <taxon>Bacteria</taxon>
        <taxon>Bacillati</taxon>
        <taxon>Bacillota</taxon>
        <taxon>Bacilli</taxon>
        <taxon>Bacillales</taxon>
        <taxon>Paenibacillaceae</taxon>
        <taxon>Aneurinibacillus group</taxon>
        <taxon>Aneurinibacillus</taxon>
    </lineage>
</organism>
<feature type="signal peptide" evidence="7">
    <location>
        <begin position="1"/>
        <end position="21"/>
    </location>
</feature>
<evidence type="ECO:0000256" key="4">
    <source>
        <dbReference type="ARBA" id="ARBA00023008"/>
    </source>
</evidence>
<dbReference type="InterPro" id="IPR014756">
    <property type="entry name" value="Ig_E-set"/>
</dbReference>
<sequence>MKKWLGFIFVLLLCFPTTTSAHTKLKTATPAPNSTVTTEMRELTLTFGGRIENTSTFSVLDKAGKPMTPLTLTREEKSITGSLAKPLSNGSYTVDWNVIGEDGHVMKGSYSFTVKLPEQKAAPTPSATQPKASVSPTTQVPQKAEQSAEATSSSPVLWIAGILGLGAVASLIWLFVRRKA</sequence>
<proteinExistence type="predicted"/>
<dbReference type="InterPro" id="IPR007348">
    <property type="entry name" value="CopC_dom"/>
</dbReference>
<gene>
    <name evidence="8" type="ORF">CB4_02816</name>
</gene>
<dbReference type="GO" id="GO:0046688">
    <property type="term" value="P:response to copper ion"/>
    <property type="evidence" value="ECO:0007669"/>
    <property type="project" value="InterPro"/>
</dbReference>
<keyword evidence="6" id="KW-0472">Membrane</keyword>
<reference evidence="8 9" key="1">
    <citation type="submission" date="2015-12" db="EMBL/GenBank/DDBJ databases">
        <title>Genome sequence of Aneurinibacillus soli.</title>
        <authorList>
            <person name="Lee J.S."/>
            <person name="Lee K.C."/>
            <person name="Kim K.K."/>
            <person name="Lee B.W."/>
        </authorList>
    </citation>
    <scope>NUCLEOTIDE SEQUENCE [LARGE SCALE GENOMIC DNA]</scope>
    <source>
        <strain evidence="8 9">CB4</strain>
    </source>
</reference>
<dbReference type="RefSeq" id="WP_096466379.1">
    <property type="nucleotide sequence ID" value="NZ_AP017312.1"/>
</dbReference>
<dbReference type="SUPFAM" id="SSF81296">
    <property type="entry name" value="E set domains"/>
    <property type="match status" value="1"/>
</dbReference>
<dbReference type="PANTHER" id="PTHR34820">
    <property type="entry name" value="INNER MEMBRANE PROTEIN YEBZ"/>
    <property type="match status" value="1"/>
</dbReference>
<dbReference type="EMBL" id="AP017312">
    <property type="protein sequence ID" value="BAU28641.1"/>
    <property type="molecule type" value="Genomic_DNA"/>
</dbReference>
<dbReference type="Gene3D" id="2.60.40.1220">
    <property type="match status" value="1"/>
</dbReference>
<keyword evidence="9" id="KW-1185">Reference proteome</keyword>
<keyword evidence="4" id="KW-0186">Copper</keyword>
<evidence type="ECO:0000313" key="9">
    <source>
        <dbReference type="Proteomes" id="UP000217696"/>
    </source>
</evidence>
<evidence type="ECO:0000256" key="1">
    <source>
        <dbReference type="ARBA" id="ARBA00004196"/>
    </source>
</evidence>
<dbReference type="GO" id="GO:0042597">
    <property type="term" value="C:periplasmic space"/>
    <property type="evidence" value="ECO:0007669"/>
    <property type="project" value="InterPro"/>
</dbReference>
<feature type="chain" id="PRO_5043343721" evidence="7">
    <location>
        <begin position="22"/>
        <end position="180"/>
    </location>
</feature>
<feature type="region of interest" description="Disordered" evidence="5">
    <location>
        <begin position="121"/>
        <end position="147"/>
    </location>
</feature>
<keyword evidence="6" id="KW-0812">Transmembrane</keyword>
<evidence type="ECO:0000256" key="7">
    <source>
        <dbReference type="SAM" id="SignalP"/>
    </source>
</evidence>
<accession>A0A0U5AY21</accession>
<evidence type="ECO:0000256" key="6">
    <source>
        <dbReference type="SAM" id="Phobius"/>
    </source>
</evidence>
<evidence type="ECO:0000256" key="3">
    <source>
        <dbReference type="ARBA" id="ARBA00022729"/>
    </source>
</evidence>
<dbReference type="KEGG" id="asoc:CB4_02816"/>
<dbReference type="Pfam" id="PF04234">
    <property type="entry name" value="CopC"/>
    <property type="match status" value="1"/>
</dbReference>
<keyword evidence="6" id="KW-1133">Transmembrane helix</keyword>
<dbReference type="InterPro" id="IPR032694">
    <property type="entry name" value="CopC/D"/>
</dbReference>
<keyword evidence="3 7" id="KW-0732">Signal</keyword>
<comment type="subcellular location">
    <subcellularLocation>
        <location evidence="1">Cell envelope</location>
    </subcellularLocation>
</comment>
<evidence type="ECO:0000313" key="8">
    <source>
        <dbReference type="EMBL" id="BAU28641.1"/>
    </source>
</evidence>
<evidence type="ECO:0000256" key="5">
    <source>
        <dbReference type="SAM" id="MobiDB-lite"/>
    </source>
</evidence>
<protein>
    <submittedName>
        <fullName evidence="8">Uncharacterized protein</fullName>
    </submittedName>
</protein>
<dbReference type="Proteomes" id="UP000217696">
    <property type="component" value="Chromosome"/>
</dbReference>
<dbReference type="GO" id="GO:0030313">
    <property type="term" value="C:cell envelope"/>
    <property type="evidence" value="ECO:0007669"/>
    <property type="project" value="UniProtKB-SubCell"/>
</dbReference>
<dbReference type="GO" id="GO:0005886">
    <property type="term" value="C:plasma membrane"/>
    <property type="evidence" value="ECO:0007669"/>
    <property type="project" value="TreeGrafter"/>
</dbReference>
<evidence type="ECO:0000256" key="2">
    <source>
        <dbReference type="ARBA" id="ARBA00022723"/>
    </source>
</evidence>